<proteinExistence type="predicted"/>
<dbReference type="AlphaFoldDB" id="A0A8S4RKT1"/>
<feature type="non-terminal residue" evidence="2">
    <location>
        <position position="99"/>
    </location>
</feature>
<comment type="caution">
    <text evidence="2">The sequence shown here is derived from an EMBL/GenBank/DDBJ whole genome shotgun (WGS) entry which is preliminary data.</text>
</comment>
<feature type="compositionally biased region" description="Polar residues" evidence="1">
    <location>
        <begin position="43"/>
        <end position="53"/>
    </location>
</feature>
<dbReference type="EMBL" id="CAKXAJ010025314">
    <property type="protein sequence ID" value="CAH2237999.1"/>
    <property type="molecule type" value="Genomic_DNA"/>
</dbReference>
<accession>A0A8S4RKT1</accession>
<name>A0A8S4RKT1_9NEOP</name>
<gene>
    <name evidence="2" type="primary">jg10324</name>
    <name evidence="2" type="ORF">PAEG_LOCUS15158</name>
</gene>
<dbReference type="Proteomes" id="UP000838756">
    <property type="component" value="Unassembled WGS sequence"/>
</dbReference>
<sequence>MDICRAAVASRTYSEKIKPEREDMHNVHQVKQMQNHIALVKSKISSSRGQIRSQVPDDAAKFERWSGGRGDRAESRCQRAVGPRERPLPTRGRGASQWR</sequence>
<feature type="compositionally biased region" description="Basic and acidic residues" evidence="1">
    <location>
        <begin position="58"/>
        <end position="88"/>
    </location>
</feature>
<evidence type="ECO:0000256" key="1">
    <source>
        <dbReference type="SAM" id="MobiDB-lite"/>
    </source>
</evidence>
<feature type="region of interest" description="Disordered" evidence="1">
    <location>
        <begin position="43"/>
        <end position="99"/>
    </location>
</feature>
<reference evidence="2" key="1">
    <citation type="submission" date="2022-03" db="EMBL/GenBank/DDBJ databases">
        <authorList>
            <person name="Lindestad O."/>
        </authorList>
    </citation>
    <scope>NUCLEOTIDE SEQUENCE</scope>
</reference>
<protein>
    <submittedName>
        <fullName evidence="2">Jg10324 protein</fullName>
    </submittedName>
</protein>
<evidence type="ECO:0000313" key="3">
    <source>
        <dbReference type="Proteomes" id="UP000838756"/>
    </source>
</evidence>
<organism evidence="2 3">
    <name type="scientific">Pararge aegeria aegeria</name>
    <dbReference type="NCBI Taxonomy" id="348720"/>
    <lineage>
        <taxon>Eukaryota</taxon>
        <taxon>Metazoa</taxon>
        <taxon>Ecdysozoa</taxon>
        <taxon>Arthropoda</taxon>
        <taxon>Hexapoda</taxon>
        <taxon>Insecta</taxon>
        <taxon>Pterygota</taxon>
        <taxon>Neoptera</taxon>
        <taxon>Endopterygota</taxon>
        <taxon>Lepidoptera</taxon>
        <taxon>Glossata</taxon>
        <taxon>Ditrysia</taxon>
        <taxon>Papilionoidea</taxon>
        <taxon>Nymphalidae</taxon>
        <taxon>Satyrinae</taxon>
        <taxon>Satyrini</taxon>
        <taxon>Parargina</taxon>
        <taxon>Pararge</taxon>
    </lineage>
</organism>
<keyword evidence="3" id="KW-1185">Reference proteome</keyword>
<evidence type="ECO:0000313" key="2">
    <source>
        <dbReference type="EMBL" id="CAH2237999.1"/>
    </source>
</evidence>